<reference evidence="9" key="1">
    <citation type="submission" date="2023-01" db="EMBL/GenBank/DDBJ databases">
        <authorList>
            <person name="Van Ghelder C."/>
            <person name="Rancurel C."/>
        </authorList>
    </citation>
    <scope>NUCLEOTIDE SEQUENCE</scope>
    <source>
        <strain evidence="9">CNCM I-4278</strain>
    </source>
</reference>
<dbReference type="EMBL" id="CAOQHR010000001">
    <property type="protein sequence ID" value="CAI6279834.1"/>
    <property type="molecule type" value="Genomic_DNA"/>
</dbReference>
<evidence type="ECO:0000256" key="1">
    <source>
        <dbReference type="ARBA" id="ARBA00000124"/>
    </source>
</evidence>
<dbReference type="FunFam" id="2.60.120.200:FF:000114">
    <property type="entry name" value="Probable endo-1,3(4)-beta-glucanase NFIA_089530"/>
    <property type="match status" value="1"/>
</dbReference>
<evidence type="ECO:0000313" key="9">
    <source>
        <dbReference type="EMBL" id="CAI6279834.1"/>
    </source>
</evidence>
<evidence type="ECO:0000313" key="10">
    <source>
        <dbReference type="Proteomes" id="UP001152607"/>
    </source>
</evidence>
<evidence type="ECO:0000256" key="2">
    <source>
        <dbReference type="ARBA" id="ARBA00006865"/>
    </source>
</evidence>
<evidence type="ECO:0000256" key="4">
    <source>
        <dbReference type="ARBA" id="ARBA00022801"/>
    </source>
</evidence>
<dbReference type="PANTHER" id="PTHR10963:SF24">
    <property type="entry name" value="GLYCOSIDASE C21B10.07-RELATED"/>
    <property type="match status" value="1"/>
</dbReference>
<organism evidence="9 10">
    <name type="scientific">Periconia digitata</name>
    <dbReference type="NCBI Taxonomy" id="1303443"/>
    <lineage>
        <taxon>Eukaryota</taxon>
        <taxon>Fungi</taxon>
        <taxon>Dikarya</taxon>
        <taxon>Ascomycota</taxon>
        <taxon>Pezizomycotina</taxon>
        <taxon>Dothideomycetes</taxon>
        <taxon>Pleosporomycetidae</taxon>
        <taxon>Pleosporales</taxon>
        <taxon>Massarineae</taxon>
        <taxon>Periconiaceae</taxon>
        <taxon>Periconia</taxon>
    </lineage>
</organism>
<dbReference type="Proteomes" id="UP001152607">
    <property type="component" value="Unassembled WGS sequence"/>
</dbReference>
<dbReference type="SUPFAM" id="SSF49899">
    <property type="entry name" value="Concanavalin A-like lectins/glucanases"/>
    <property type="match status" value="1"/>
</dbReference>
<sequence length="468" mass="49478">MHFTTLVSAAAFTSTALAGYVLEDDYMSKDFYSEFSFFTGPDPTNGFVNYVDQSKGKSMGLFQSGKASWGVDTKSKDPGGRASIRLESKKTYNKGLIVIDVAHMPFGCGTWPAFWTFGPNWPNSGEIDIIEGVHDQESNAIALHTSSGCKIGNTLSAFTGTVKTPDCDVKAANQDENAGCGVDMKDKGSYGKGLNDNGGGVYATEWTSDHIQVFFFPRGKVPSDVLGDAPNPSSWGKPAVKFEKSGCDIDKFFKNQKIIFDTTFCGDWAGNTWSTSSCKSKAATCNAFVQNNPEAFKNAFWDVKALKVYTNDGSAASKPSSSAGSSKSSAAPSKSKSSAAESKTSSSAAASKSASSASPGVSESSSSDDAPRTTTTTRPKPSTTIKTSSKSNIPHPNTPIGPGASLVSTQAGSQSTEVPEIEGDDGANIVYKTVQKTYYVTAGRPRPTNVKRHANAHHVRAAHDGHLV</sequence>
<protein>
    <recommendedName>
        <fullName evidence="3">endo-1,3(4)-beta-glucanase</fullName>
        <ecNumber evidence="3">3.2.1.6</ecNumber>
    </recommendedName>
</protein>
<feature type="compositionally biased region" description="Low complexity" evidence="6">
    <location>
        <begin position="313"/>
        <end position="391"/>
    </location>
</feature>
<feature type="chain" id="PRO_5040743954" description="endo-1,3(4)-beta-glucanase" evidence="7">
    <location>
        <begin position="19"/>
        <end position="468"/>
    </location>
</feature>
<dbReference type="InterPro" id="IPR013320">
    <property type="entry name" value="ConA-like_dom_sf"/>
</dbReference>
<keyword evidence="5" id="KW-0326">Glycosidase</keyword>
<evidence type="ECO:0000256" key="5">
    <source>
        <dbReference type="ARBA" id="ARBA00023295"/>
    </source>
</evidence>
<evidence type="ECO:0000256" key="7">
    <source>
        <dbReference type="SAM" id="SignalP"/>
    </source>
</evidence>
<keyword evidence="10" id="KW-1185">Reference proteome</keyword>
<dbReference type="PROSITE" id="PS51762">
    <property type="entry name" value="GH16_2"/>
    <property type="match status" value="1"/>
</dbReference>
<comment type="catalytic activity">
    <reaction evidence="1">
        <text>Endohydrolysis of (1-&gt;3)- or (1-&gt;4)-linkages in beta-D-glucans when the glucose residue whose reducing group is involved in the linkage to be hydrolyzed is itself substituted at C-3.</text>
        <dbReference type="EC" id="3.2.1.6"/>
    </reaction>
</comment>
<dbReference type="CDD" id="cd02181">
    <property type="entry name" value="GH16_fungal_Lam16A_glucanase"/>
    <property type="match status" value="1"/>
</dbReference>
<feature type="compositionally biased region" description="Polar residues" evidence="6">
    <location>
        <begin position="406"/>
        <end position="417"/>
    </location>
</feature>
<evidence type="ECO:0000259" key="8">
    <source>
        <dbReference type="PROSITE" id="PS51762"/>
    </source>
</evidence>
<dbReference type="InterPro" id="IPR050546">
    <property type="entry name" value="Glycosyl_Hydrlase_16"/>
</dbReference>
<feature type="signal peptide" evidence="7">
    <location>
        <begin position="1"/>
        <end position="18"/>
    </location>
</feature>
<evidence type="ECO:0000256" key="3">
    <source>
        <dbReference type="ARBA" id="ARBA00012599"/>
    </source>
</evidence>
<dbReference type="AlphaFoldDB" id="A0A9W4U7E0"/>
<comment type="similarity">
    <text evidence="2">Belongs to the glycosyl hydrolase 16 family.</text>
</comment>
<dbReference type="OrthoDB" id="192832at2759"/>
<name>A0A9W4U7E0_9PLEO</name>
<dbReference type="PANTHER" id="PTHR10963">
    <property type="entry name" value="GLYCOSYL HYDROLASE-RELATED"/>
    <property type="match status" value="1"/>
</dbReference>
<gene>
    <name evidence="9" type="ORF">PDIGIT_LOCUS2065</name>
</gene>
<feature type="domain" description="GH16" evidence="8">
    <location>
        <begin position="25"/>
        <end position="277"/>
    </location>
</feature>
<dbReference type="InterPro" id="IPR000757">
    <property type="entry name" value="Beta-glucanase-like"/>
</dbReference>
<accession>A0A9W4U7E0</accession>
<evidence type="ECO:0000256" key="6">
    <source>
        <dbReference type="SAM" id="MobiDB-lite"/>
    </source>
</evidence>
<dbReference type="Pfam" id="PF26113">
    <property type="entry name" value="GH16_XgeA"/>
    <property type="match status" value="1"/>
</dbReference>
<proteinExistence type="inferred from homology"/>
<dbReference type="EC" id="3.2.1.6" evidence="3"/>
<keyword evidence="7" id="KW-0732">Signal</keyword>
<dbReference type="GO" id="GO:0052861">
    <property type="term" value="F:endo-1,3(4)-beta-glucanase activity"/>
    <property type="evidence" value="ECO:0007669"/>
    <property type="project" value="UniProtKB-EC"/>
</dbReference>
<dbReference type="GO" id="GO:0009251">
    <property type="term" value="P:glucan catabolic process"/>
    <property type="evidence" value="ECO:0007669"/>
    <property type="project" value="TreeGrafter"/>
</dbReference>
<feature type="region of interest" description="Disordered" evidence="6">
    <location>
        <begin position="312"/>
        <end position="424"/>
    </location>
</feature>
<keyword evidence="4" id="KW-0378">Hydrolase</keyword>
<comment type="caution">
    <text evidence="9">The sequence shown here is derived from an EMBL/GenBank/DDBJ whole genome shotgun (WGS) entry which is preliminary data.</text>
</comment>
<dbReference type="Gene3D" id="2.60.120.200">
    <property type="match status" value="1"/>
</dbReference>